<accession>A0A5B6VWM8</accession>
<comment type="caution">
    <text evidence="1">The sequence shown here is derived from an EMBL/GenBank/DDBJ whole genome shotgun (WGS) entry which is preliminary data.</text>
</comment>
<dbReference type="AlphaFoldDB" id="A0A5B6VWM8"/>
<dbReference type="OrthoDB" id="998229at2759"/>
<protein>
    <submittedName>
        <fullName evidence="1">Gag protease polyprotein</fullName>
    </submittedName>
</protein>
<evidence type="ECO:0000313" key="2">
    <source>
        <dbReference type="Proteomes" id="UP000325315"/>
    </source>
</evidence>
<dbReference type="GO" id="GO:0008233">
    <property type="term" value="F:peptidase activity"/>
    <property type="evidence" value="ECO:0007669"/>
    <property type="project" value="UniProtKB-KW"/>
</dbReference>
<reference evidence="2" key="1">
    <citation type="journal article" date="2019" name="Plant Biotechnol. J.">
        <title>Genome sequencing of the Australian wild diploid species Gossypium australe highlights disease resistance and delayed gland morphogenesis.</title>
        <authorList>
            <person name="Cai Y."/>
            <person name="Cai X."/>
            <person name="Wang Q."/>
            <person name="Wang P."/>
            <person name="Zhang Y."/>
            <person name="Cai C."/>
            <person name="Xu Y."/>
            <person name="Wang K."/>
            <person name="Zhou Z."/>
            <person name="Wang C."/>
            <person name="Geng S."/>
            <person name="Li B."/>
            <person name="Dong Q."/>
            <person name="Hou Y."/>
            <person name="Wang H."/>
            <person name="Ai P."/>
            <person name="Liu Z."/>
            <person name="Yi F."/>
            <person name="Sun M."/>
            <person name="An G."/>
            <person name="Cheng J."/>
            <person name="Zhang Y."/>
            <person name="Shi Q."/>
            <person name="Xie Y."/>
            <person name="Shi X."/>
            <person name="Chang Y."/>
            <person name="Huang F."/>
            <person name="Chen Y."/>
            <person name="Hong S."/>
            <person name="Mi L."/>
            <person name="Sun Q."/>
            <person name="Zhang L."/>
            <person name="Zhou B."/>
            <person name="Peng R."/>
            <person name="Zhang X."/>
            <person name="Liu F."/>
        </authorList>
    </citation>
    <scope>NUCLEOTIDE SEQUENCE [LARGE SCALE GENOMIC DNA]</scope>
    <source>
        <strain evidence="2">cv. PA1801</strain>
    </source>
</reference>
<evidence type="ECO:0000313" key="1">
    <source>
        <dbReference type="EMBL" id="KAA3473640.1"/>
    </source>
</evidence>
<dbReference type="GO" id="GO:0006508">
    <property type="term" value="P:proteolysis"/>
    <property type="evidence" value="ECO:0007669"/>
    <property type="project" value="UniProtKB-KW"/>
</dbReference>
<dbReference type="Gene3D" id="1.10.340.70">
    <property type="match status" value="1"/>
</dbReference>
<keyword evidence="2" id="KW-1185">Reference proteome</keyword>
<keyword evidence="1" id="KW-0645">Protease</keyword>
<organism evidence="1 2">
    <name type="scientific">Gossypium australe</name>
    <dbReference type="NCBI Taxonomy" id="47621"/>
    <lineage>
        <taxon>Eukaryota</taxon>
        <taxon>Viridiplantae</taxon>
        <taxon>Streptophyta</taxon>
        <taxon>Embryophyta</taxon>
        <taxon>Tracheophyta</taxon>
        <taxon>Spermatophyta</taxon>
        <taxon>Magnoliopsida</taxon>
        <taxon>eudicotyledons</taxon>
        <taxon>Gunneridae</taxon>
        <taxon>Pentapetalae</taxon>
        <taxon>rosids</taxon>
        <taxon>malvids</taxon>
        <taxon>Malvales</taxon>
        <taxon>Malvaceae</taxon>
        <taxon>Malvoideae</taxon>
        <taxon>Gossypium</taxon>
    </lineage>
</organism>
<dbReference type="Proteomes" id="UP000325315">
    <property type="component" value="Unassembled WGS sequence"/>
</dbReference>
<keyword evidence="1" id="KW-0378">Hydrolase</keyword>
<proteinExistence type="predicted"/>
<sequence>MVADALSRKSLFALSMMNTQLTLSDDDSIQICEAQKCDNELKVKRVQCESTSDSEYQIGSDDCLVICVLKNPELIQKILHEAHTGSLSIHPGSTKMYNDSKQLYW</sequence>
<name>A0A5B6VWM8_9ROSI</name>
<gene>
    <name evidence="1" type="ORF">EPI10_024002</name>
</gene>
<dbReference type="EMBL" id="SMMG02000005">
    <property type="protein sequence ID" value="KAA3473640.1"/>
    <property type="molecule type" value="Genomic_DNA"/>
</dbReference>